<organism evidence="1 2">
    <name type="scientific">Rosa chinensis</name>
    <name type="common">China rose</name>
    <dbReference type="NCBI Taxonomy" id="74649"/>
    <lineage>
        <taxon>Eukaryota</taxon>
        <taxon>Viridiplantae</taxon>
        <taxon>Streptophyta</taxon>
        <taxon>Embryophyta</taxon>
        <taxon>Tracheophyta</taxon>
        <taxon>Spermatophyta</taxon>
        <taxon>Magnoliopsida</taxon>
        <taxon>eudicotyledons</taxon>
        <taxon>Gunneridae</taxon>
        <taxon>Pentapetalae</taxon>
        <taxon>rosids</taxon>
        <taxon>fabids</taxon>
        <taxon>Rosales</taxon>
        <taxon>Rosaceae</taxon>
        <taxon>Rosoideae</taxon>
        <taxon>Rosoideae incertae sedis</taxon>
        <taxon>Rosa</taxon>
    </lineage>
</organism>
<sequence>MRPPPLFLLRHSQQFLSLKSQPRRFAALTSSSARYLARSPAFIAQPPPLLDSLISL</sequence>
<dbReference type="EMBL" id="PDCK01000043">
    <property type="protein sequence ID" value="PRQ33518.1"/>
    <property type="molecule type" value="Genomic_DNA"/>
</dbReference>
<dbReference type="Proteomes" id="UP000238479">
    <property type="component" value="Chromosome 5"/>
</dbReference>
<comment type="caution">
    <text evidence="1">The sequence shown here is derived from an EMBL/GenBank/DDBJ whole genome shotgun (WGS) entry which is preliminary data.</text>
</comment>
<gene>
    <name evidence="1" type="ORF">RchiOBHm_Chr5g0058541</name>
</gene>
<protein>
    <submittedName>
        <fullName evidence="1">Uncharacterized protein</fullName>
    </submittedName>
</protein>
<dbReference type="Gramene" id="PRQ33518">
    <property type="protein sequence ID" value="PRQ33518"/>
    <property type="gene ID" value="RchiOBHm_Chr5g0058541"/>
</dbReference>
<proteinExistence type="predicted"/>
<evidence type="ECO:0000313" key="1">
    <source>
        <dbReference type="EMBL" id="PRQ33518.1"/>
    </source>
</evidence>
<dbReference type="AlphaFoldDB" id="A0A2P6QH59"/>
<keyword evidence="2" id="KW-1185">Reference proteome</keyword>
<accession>A0A2P6QH59</accession>
<evidence type="ECO:0000313" key="2">
    <source>
        <dbReference type="Proteomes" id="UP000238479"/>
    </source>
</evidence>
<reference evidence="1 2" key="1">
    <citation type="journal article" date="2018" name="Nat. Genet.">
        <title>The Rosa genome provides new insights in the design of modern roses.</title>
        <authorList>
            <person name="Bendahmane M."/>
        </authorList>
    </citation>
    <scope>NUCLEOTIDE SEQUENCE [LARGE SCALE GENOMIC DNA]</scope>
    <source>
        <strain evidence="2">cv. Old Blush</strain>
    </source>
</reference>
<name>A0A2P6QH59_ROSCH</name>